<dbReference type="SUPFAM" id="SSF51445">
    <property type="entry name" value="(Trans)glycosidases"/>
    <property type="match status" value="1"/>
</dbReference>
<dbReference type="InterPro" id="IPR001139">
    <property type="entry name" value="Glyco_hydro_30"/>
</dbReference>
<dbReference type="InterPro" id="IPR033452">
    <property type="entry name" value="GH30_C"/>
</dbReference>
<dbReference type="KEGG" id="mgk:FSB76_11805"/>
<keyword evidence="3 4" id="KW-0378">Hydrolase</keyword>
<dbReference type="InterPro" id="IPR017853">
    <property type="entry name" value="GH"/>
</dbReference>
<evidence type="ECO:0000313" key="8">
    <source>
        <dbReference type="Proteomes" id="UP000321362"/>
    </source>
</evidence>
<dbReference type="Gene3D" id="3.20.20.80">
    <property type="entry name" value="Glycosidases"/>
    <property type="match status" value="1"/>
</dbReference>
<organism evidence="7 8">
    <name type="scientific">Mucilaginibacter ginsenosidivorax</name>
    <dbReference type="NCBI Taxonomy" id="862126"/>
    <lineage>
        <taxon>Bacteria</taxon>
        <taxon>Pseudomonadati</taxon>
        <taxon>Bacteroidota</taxon>
        <taxon>Sphingobacteriia</taxon>
        <taxon>Sphingobacteriales</taxon>
        <taxon>Sphingobacteriaceae</taxon>
        <taxon>Mucilaginibacter</taxon>
    </lineage>
</organism>
<keyword evidence="8" id="KW-1185">Reference proteome</keyword>
<dbReference type="InterPro" id="IPR008999">
    <property type="entry name" value="Actin-crosslinking"/>
</dbReference>
<feature type="domain" description="Glycosyl hydrolase family 30 beta sandwich" evidence="6">
    <location>
        <begin position="427"/>
        <end position="486"/>
    </location>
</feature>
<reference evidence="7 8" key="1">
    <citation type="journal article" date="2013" name="J. Microbiol.">
        <title>Mucilaginibacter ginsenosidivorax sp. nov., with ginsenoside converting activity isolated from sediment.</title>
        <authorList>
            <person name="Kim J.K."/>
            <person name="Choi T.E."/>
            <person name="Liu Q.M."/>
            <person name="Park H.Y."/>
            <person name="Yi T.H."/>
            <person name="Yoon M.H."/>
            <person name="Kim S.C."/>
            <person name="Im W.T."/>
        </authorList>
    </citation>
    <scope>NUCLEOTIDE SEQUENCE [LARGE SCALE GENOMIC DNA]</scope>
    <source>
        <strain evidence="7 8">KHI28</strain>
    </source>
</reference>
<dbReference type="EMBL" id="CP042437">
    <property type="protein sequence ID" value="QEC76600.1"/>
    <property type="molecule type" value="Genomic_DNA"/>
</dbReference>
<proteinExistence type="inferred from homology"/>
<dbReference type="Gene3D" id="2.80.10.50">
    <property type="match status" value="1"/>
</dbReference>
<dbReference type="PRINTS" id="PR00843">
    <property type="entry name" value="GLHYDRLASE30"/>
</dbReference>
<dbReference type="InterPro" id="IPR033453">
    <property type="entry name" value="Glyco_hydro_30_TIM-barrel"/>
</dbReference>
<dbReference type="GO" id="GO:0006680">
    <property type="term" value="P:glucosylceramide catabolic process"/>
    <property type="evidence" value="ECO:0007669"/>
    <property type="project" value="TreeGrafter"/>
</dbReference>
<evidence type="ECO:0000256" key="2">
    <source>
        <dbReference type="ARBA" id="ARBA00022729"/>
    </source>
</evidence>
<name>A0A5B8VYC4_9SPHI</name>
<dbReference type="Proteomes" id="UP000321362">
    <property type="component" value="Chromosome"/>
</dbReference>
<dbReference type="GO" id="GO:0016020">
    <property type="term" value="C:membrane"/>
    <property type="evidence" value="ECO:0007669"/>
    <property type="project" value="GOC"/>
</dbReference>
<dbReference type="GO" id="GO:0004348">
    <property type="term" value="F:glucosylceramidase activity"/>
    <property type="evidence" value="ECO:0007669"/>
    <property type="project" value="InterPro"/>
</dbReference>
<evidence type="ECO:0000259" key="6">
    <source>
        <dbReference type="Pfam" id="PF17189"/>
    </source>
</evidence>
<dbReference type="Pfam" id="PF02055">
    <property type="entry name" value="Glyco_hydro_30"/>
    <property type="match status" value="1"/>
</dbReference>
<evidence type="ECO:0000259" key="5">
    <source>
        <dbReference type="Pfam" id="PF02055"/>
    </source>
</evidence>
<dbReference type="PANTHER" id="PTHR11069:SF23">
    <property type="entry name" value="LYSOSOMAL ACID GLUCOSYLCERAMIDASE"/>
    <property type="match status" value="1"/>
</dbReference>
<dbReference type="Pfam" id="PF17189">
    <property type="entry name" value="Glyco_hydro_30C"/>
    <property type="match status" value="1"/>
</dbReference>
<evidence type="ECO:0000256" key="1">
    <source>
        <dbReference type="ARBA" id="ARBA00005382"/>
    </source>
</evidence>
<evidence type="ECO:0000256" key="3">
    <source>
        <dbReference type="ARBA" id="ARBA00022801"/>
    </source>
</evidence>
<dbReference type="Gene3D" id="2.60.40.1180">
    <property type="entry name" value="Golgi alpha-mannosidase II"/>
    <property type="match status" value="1"/>
</dbReference>
<comment type="similarity">
    <text evidence="1 4">Belongs to the glycosyl hydrolase 30 family.</text>
</comment>
<protein>
    <submittedName>
        <fullName evidence="7">Glucan endo-1,6-beta-glucosidase</fullName>
    </submittedName>
</protein>
<accession>A0A5B8VYC4</accession>
<dbReference type="RefSeq" id="WP_147053771.1">
    <property type="nucleotide sequence ID" value="NZ_CP042437.1"/>
</dbReference>
<dbReference type="SUPFAM" id="SSF50405">
    <property type="entry name" value="Actin-crosslinking proteins"/>
    <property type="match status" value="1"/>
</dbReference>
<keyword evidence="2" id="KW-0732">Signal</keyword>
<dbReference type="AlphaFoldDB" id="A0A5B8VYC4"/>
<dbReference type="InterPro" id="IPR013780">
    <property type="entry name" value="Glyco_hydro_b"/>
</dbReference>
<dbReference type="CDD" id="cd23342">
    <property type="entry name" value="beta-trefoil_FSCN_ZgPorA-like"/>
    <property type="match status" value="1"/>
</dbReference>
<dbReference type="PANTHER" id="PTHR11069">
    <property type="entry name" value="GLUCOSYLCERAMIDASE"/>
    <property type="match status" value="1"/>
</dbReference>
<dbReference type="OrthoDB" id="9806701at2"/>
<feature type="domain" description="Glycosyl hydrolase family 30 TIM-barrel" evidence="5">
    <location>
        <begin position="93"/>
        <end position="423"/>
    </location>
</feature>
<gene>
    <name evidence="7" type="ORF">FSB76_11805</name>
</gene>
<evidence type="ECO:0000313" key="7">
    <source>
        <dbReference type="EMBL" id="QEC76600.1"/>
    </source>
</evidence>
<keyword evidence="4" id="KW-0326">Glycosidase</keyword>
<sequence>MNINYYLKRLAALTLIPATLLFSCKKDANTGEAKAQQTSSTVARAANEVVNAWVTTADQSKLLQAQASFNFAADAGTNATTVTVDENTTYQGIDGFGFTLTGGSASLLNGLGGNQAAVLSELFGTANGQIGISYLRISIGASDLSSSDFTYDQVAGDVNMNSFSISQENTDMLPILKKIIAINPSIKIIATPWTAPTWMKVNTTGNNGYTGGSLNTAYYDAYARYFVKYLQAMQAQGITIDAITPQNEPLNPYNNPSMVMQASEEAAFIKNNLGPQIRAAGFATKIIAYDHNTDRIDYPEAVLADGGANPYVDGSAFHLYAGSIASLTDVHNAYPNKNVYFTEQWVGAPSNFGGDLSWHVNNLVIGATRNWSRNVLEWNLAADVNYNPHTAGGCSTCLGAITVSGTSITRNVGYYIIGHAARFVRPGAVRISSNVSGSIQDVAFKNSDGSKVLIALNTGSSAISFKVKWGAESFTYSLAAGAVATFKWNGTQSSGSSSGAPIGSVITLKGINNQYVSSENGTAAMNCNRPTASAWEQFTVVDAGAGKIALQGMGKYVSSENGTQAITCNRTTIGDWEKFDWVVNADGKISLRGNNSKYVSSENGTQAMTCNRTTISGWEAFGVNQ</sequence>
<evidence type="ECO:0000256" key="4">
    <source>
        <dbReference type="RuleBase" id="RU361188"/>
    </source>
</evidence>